<dbReference type="EMBL" id="NBWC01000017">
    <property type="protein sequence ID" value="ORL63705.1"/>
    <property type="molecule type" value="Genomic_DNA"/>
</dbReference>
<protein>
    <submittedName>
        <fullName evidence="1">Uncharacterized protein</fullName>
    </submittedName>
</protein>
<gene>
    <name evidence="1" type="ORF">B7H17_14245</name>
</gene>
<proteinExistence type="predicted"/>
<name>A0A1X0ZGK8_PSEPU</name>
<organism evidence="1 2">
    <name type="scientific">Pseudomonas putida</name>
    <name type="common">Arthrobacter siderocapsulatus</name>
    <dbReference type="NCBI Taxonomy" id="303"/>
    <lineage>
        <taxon>Bacteria</taxon>
        <taxon>Pseudomonadati</taxon>
        <taxon>Pseudomonadota</taxon>
        <taxon>Gammaproteobacteria</taxon>
        <taxon>Pseudomonadales</taxon>
        <taxon>Pseudomonadaceae</taxon>
        <taxon>Pseudomonas</taxon>
    </lineage>
</organism>
<accession>A0A1X0ZGK8</accession>
<dbReference type="AlphaFoldDB" id="A0A1X0ZGK8"/>
<reference evidence="1 2" key="1">
    <citation type="submission" date="2017-04" db="EMBL/GenBank/DDBJ databases">
        <title>Presence of VIM-2 positive Pseudomonas species in chickens and their surrounding environment.</title>
        <authorList>
            <person name="Zhang R."/>
        </authorList>
    </citation>
    <scope>NUCLEOTIDE SEQUENCE [LARGE SCALE GENOMIC DNA]</scope>
    <source>
        <strain evidence="1 2">DZ-C18</strain>
    </source>
</reference>
<evidence type="ECO:0000313" key="1">
    <source>
        <dbReference type="EMBL" id="ORL63705.1"/>
    </source>
</evidence>
<dbReference type="Proteomes" id="UP000193675">
    <property type="component" value="Unassembled WGS sequence"/>
</dbReference>
<sequence>MIGPEGAAMKTNALVGCERLEKENATKLFGVVPLYQISKIYGIDLESLDFLRILLQAHPYEKRRHYSVTTEVILALGFMADEVVSYEFNIPKSLVVELRKHLGIEAKKISRDEAAQELAEARAEKMRKGRLRRQGFKAGMVFQPGDGKAPRKGAFRPKNIGKIL</sequence>
<evidence type="ECO:0000313" key="2">
    <source>
        <dbReference type="Proteomes" id="UP000193675"/>
    </source>
</evidence>
<comment type="caution">
    <text evidence="1">The sequence shown here is derived from an EMBL/GenBank/DDBJ whole genome shotgun (WGS) entry which is preliminary data.</text>
</comment>